<dbReference type="InterPro" id="IPR029016">
    <property type="entry name" value="GAF-like_dom_sf"/>
</dbReference>
<keyword evidence="3" id="KW-0804">Transcription</keyword>
<dbReference type="GO" id="GO:0045892">
    <property type="term" value="P:negative regulation of DNA-templated transcription"/>
    <property type="evidence" value="ECO:0007669"/>
    <property type="project" value="TreeGrafter"/>
</dbReference>
<dbReference type="PROSITE" id="PS51078">
    <property type="entry name" value="ICLR_ED"/>
    <property type="match status" value="1"/>
</dbReference>
<dbReference type="AlphaFoldDB" id="A0A4R1XWH8"/>
<keyword evidence="2" id="KW-0238">DNA-binding</keyword>
<keyword evidence="8" id="KW-1185">Reference proteome</keyword>
<dbReference type="InterPro" id="IPR050707">
    <property type="entry name" value="HTH_MetabolicPath_Reg"/>
</dbReference>
<evidence type="ECO:0000256" key="4">
    <source>
        <dbReference type="ARBA" id="ARBA00040379"/>
    </source>
</evidence>
<sequence>MSTSNNMLKILGLFTLEQPILGADAICEQLEFSKPTGYRYIKDLVVHGLLERLYGGQYTLGPRVSVLDYIAKKSNPIIQISTPLMKSITEQTELNCSLTQFYENYCLDIHHESDPWGSLAAYGRGRPRPAYVGAAPKVIMANTALKFQNNFFDKNTEQIIATGFAETAEVFTQKLSLIKKQGYYLSKGEFEAPLTALAVPIVYSNKAFPLAIAVVGSVKRMNHIDVDSIVKMLHDTAKQIALEFKQAETP</sequence>
<evidence type="ECO:0000256" key="2">
    <source>
        <dbReference type="ARBA" id="ARBA00023125"/>
    </source>
</evidence>
<evidence type="ECO:0000259" key="6">
    <source>
        <dbReference type="PROSITE" id="PS51078"/>
    </source>
</evidence>
<organism evidence="7 8">
    <name type="scientific">Acinetobacter calcoaceticus</name>
    <dbReference type="NCBI Taxonomy" id="471"/>
    <lineage>
        <taxon>Bacteria</taxon>
        <taxon>Pseudomonadati</taxon>
        <taxon>Pseudomonadota</taxon>
        <taxon>Gammaproteobacteria</taxon>
        <taxon>Moraxellales</taxon>
        <taxon>Moraxellaceae</taxon>
        <taxon>Acinetobacter</taxon>
        <taxon>Acinetobacter calcoaceticus/baumannii complex</taxon>
    </lineage>
</organism>
<dbReference type="Gene3D" id="3.30.450.40">
    <property type="match status" value="1"/>
</dbReference>
<evidence type="ECO:0000313" key="8">
    <source>
        <dbReference type="Proteomes" id="UP000294963"/>
    </source>
</evidence>
<dbReference type="PANTHER" id="PTHR30136">
    <property type="entry name" value="HELIX-TURN-HELIX TRANSCRIPTIONAL REGULATOR, ICLR FAMILY"/>
    <property type="match status" value="1"/>
</dbReference>
<dbReference type="PANTHER" id="PTHR30136:SF24">
    <property type="entry name" value="HTH-TYPE TRANSCRIPTIONAL REPRESSOR ALLR"/>
    <property type="match status" value="1"/>
</dbReference>
<protein>
    <recommendedName>
        <fullName evidence="4">HTH-type transcriptional repressor AllR</fullName>
    </recommendedName>
    <alternativeName>
        <fullName evidence="5">Negative regulator of allantoin and glyoxylate utilization operons</fullName>
    </alternativeName>
</protein>
<dbReference type="EMBL" id="SLVJ01000008">
    <property type="protein sequence ID" value="TCM67511.1"/>
    <property type="molecule type" value="Genomic_DNA"/>
</dbReference>
<dbReference type="Pfam" id="PF01614">
    <property type="entry name" value="IclR_C"/>
    <property type="match status" value="1"/>
</dbReference>
<dbReference type="GO" id="GO:0003677">
    <property type="term" value="F:DNA binding"/>
    <property type="evidence" value="ECO:0007669"/>
    <property type="project" value="UniProtKB-KW"/>
</dbReference>
<keyword evidence="1" id="KW-0805">Transcription regulation</keyword>
<comment type="caution">
    <text evidence="7">The sequence shown here is derived from an EMBL/GenBank/DDBJ whole genome shotgun (WGS) entry which is preliminary data.</text>
</comment>
<dbReference type="Gene3D" id="1.10.10.10">
    <property type="entry name" value="Winged helix-like DNA-binding domain superfamily/Winged helix DNA-binding domain"/>
    <property type="match status" value="1"/>
</dbReference>
<dbReference type="InterPro" id="IPR014757">
    <property type="entry name" value="Tscrpt_reg_IclR_C"/>
</dbReference>
<dbReference type="InterPro" id="IPR036390">
    <property type="entry name" value="WH_DNA-bd_sf"/>
</dbReference>
<feature type="domain" description="IclR-ED" evidence="6">
    <location>
        <begin position="63"/>
        <end position="246"/>
    </location>
</feature>
<dbReference type="GO" id="GO:0003700">
    <property type="term" value="F:DNA-binding transcription factor activity"/>
    <property type="evidence" value="ECO:0007669"/>
    <property type="project" value="TreeGrafter"/>
</dbReference>
<dbReference type="InterPro" id="IPR036388">
    <property type="entry name" value="WH-like_DNA-bd_sf"/>
</dbReference>
<name>A0A4R1XWH8_ACICA</name>
<evidence type="ECO:0000256" key="1">
    <source>
        <dbReference type="ARBA" id="ARBA00023015"/>
    </source>
</evidence>
<accession>A0A4R1XWH8</accession>
<dbReference type="InterPro" id="IPR005471">
    <property type="entry name" value="Tscrpt_reg_IclR_N"/>
</dbReference>
<evidence type="ECO:0000256" key="5">
    <source>
        <dbReference type="ARBA" id="ARBA00042627"/>
    </source>
</evidence>
<gene>
    <name evidence="7" type="ORF">EC844_10825</name>
</gene>
<reference evidence="7 8" key="1">
    <citation type="submission" date="2019-03" db="EMBL/GenBank/DDBJ databases">
        <title>Genomic analyses of the natural microbiome of Caenorhabditis elegans.</title>
        <authorList>
            <person name="Samuel B."/>
        </authorList>
    </citation>
    <scope>NUCLEOTIDE SEQUENCE [LARGE SCALE GENOMIC DNA]</scope>
    <source>
        <strain evidence="7 8">JUb89</strain>
    </source>
</reference>
<dbReference type="Proteomes" id="UP000294963">
    <property type="component" value="Unassembled WGS sequence"/>
</dbReference>
<dbReference type="OrthoDB" id="31778at2"/>
<dbReference type="SUPFAM" id="SSF55781">
    <property type="entry name" value="GAF domain-like"/>
    <property type="match status" value="1"/>
</dbReference>
<evidence type="ECO:0000256" key="3">
    <source>
        <dbReference type="ARBA" id="ARBA00023163"/>
    </source>
</evidence>
<evidence type="ECO:0000313" key="7">
    <source>
        <dbReference type="EMBL" id="TCM67511.1"/>
    </source>
</evidence>
<dbReference type="SUPFAM" id="SSF46785">
    <property type="entry name" value="Winged helix' DNA-binding domain"/>
    <property type="match status" value="1"/>
</dbReference>
<dbReference type="Pfam" id="PF09339">
    <property type="entry name" value="HTH_IclR"/>
    <property type="match status" value="1"/>
</dbReference>
<proteinExistence type="predicted"/>